<organism evidence="1 2">
    <name type="scientific">Aristaeella hokkaidonensis</name>
    <dbReference type="NCBI Taxonomy" id="3046382"/>
    <lineage>
        <taxon>Bacteria</taxon>
        <taxon>Bacillati</taxon>
        <taxon>Bacillota</taxon>
        <taxon>Clostridia</taxon>
        <taxon>Eubacteriales</taxon>
        <taxon>Aristaeellaceae</taxon>
        <taxon>Aristaeella</taxon>
    </lineage>
</organism>
<keyword evidence="2" id="KW-1185">Reference proteome</keyword>
<gene>
    <name evidence="1" type="primary">rpmD</name>
    <name evidence="1" type="ORF">JYE49_08300</name>
</gene>
<proteinExistence type="predicted"/>
<protein>
    <submittedName>
        <fullName evidence="1">50S ribosomal protein L30</fullName>
    </submittedName>
</protein>
<reference evidence="1" key="1">
    <citation type="submission" date="2021-01" db="EMBL/GenBank/DDBJ databases">
        <title>Complete genome sequence of Clostridiales bacterium R-7.</title>
        <authorList>
            <person name="Mahoney-Kurpe S.C."/>
            <person name="Palevich N."/>
            <person name="Koike S."/>
            <person name="Moon C.D."/>
            <person name="Attwood G.T."/>
        </authorList>
    </citation>
    <scope>NUCLEOTIDE SEQUENCE</scope>
    <source>
        <strain evidence="1">R-7</strain>
    </source>
</reference>
<evidence type="ECO:0000313" key="1">
    <source>
        <dbReference type="EMBL" id="QUC65883.1"/>
    </source>
</evidence>
<accession>A0AC61N4X2</accession>
<keyword evidence="1" id="KW-0687">Ribonucleoprotein</keyword>
<dbReference type="Proteomes" id="UP000682782">
    <property type="component" value="Chromosome"/>
</dbReference>
<name>A0AC61N4X2_9FIRM</name>
<dbReference type="EMBL" id="CP068393">
    <property type="protein sequence ID" value="QUC65883.1"/>
    <property type="molecule type" value="Genomic_DNA"/>
</dbReference>
<keyword evidence="1" id="KW-0689">Ribosomal protein</keyword>
<evidence type="ECO:0000313" key="2">
    <source>
        <dbReference type="Proteomes" id="UP000682782"/>
    </source>
</evidence>
<sequence length="60" mass="6532">MKLKITLVKSPIASLPKHKATVAALGLRKVGQTVTQPDNPAIRGQIFAVKHMVKVEEVDE</sequence>